<dbReference type="RefSeq" id="WP_069624171.1">
    <property type="nucleotide sequence ID" value="NZ_LPWD01000265.1"/>
</dbReference>
<keyword evidence="4 9" id="KW-0812">Transmembrane</keyword>
<protein>
    <recommendedName>
        <fullName evidence="8">Guanidinium exporter</fullName>
    </recommendedName>
</protein>
<comment type="subcellular location">
    <subcellularLocation>
        <location evidence="1 9">Cell membrane</location>
        <topology evidence="1 9">Multi-pass membrane protein</topology>
    </subcellularLocation>
</comment>
<dbReference type="GO" id="GO:1990961">
    <property type="term" value="P:xenobiotic detoxification by transmembrane export across the plasma membrane"/>
    <property type="evidence" value="ECO:0007669"/>
    <property type="project" value="UniProtKB-ARBA"/>
</dbReference>
<keyword evidence="6 10" id="KW-0472">Membrane</keyword>
<comment type="similarity">
    <text evidence="7">Belongs to the drug/metabolite transporter (DMT) superfamily. Small multidrug resistance (SMR) (TC 2.A.7.1) family. Gdx/SugE subfamily.</text>
</comment>
<evidence type="ECO:0000256" key="9">
    <source>
        <dbReference type="RuleBase" id="RU003942"/>
    </source>
</evidence>
<dbReference type="PANTHER" id="PTHR30561:SF0">
    <property type="entry name" value="GUANIDINIUM EXPORTER"/>
    <property type="match status" value="1"/>
</dbReference>
<feature type="transmembrane region" description="Helical" evidence="10">
    <location>
        <begin position="58"/>
        <end position="78"/>
    </location>
</feature>
<proteinExistence type="inferred from homology"/>
<dbReference type="InterPro" id="IPR045324">
    <property type="entry name" value="Small_multidrug_res"/>
</dbReference>
<keyword evidence="2" id="KW-0813">Transport</keyword>
<comment type="caution">
    <text evidence="11">The sequence shown here is derived from an EMBL/GenBank/DDBJ whole genome shotgun (WGS) entry which is preliminary data.</text>
</comment>
<dbReference type="SUPFAM" id="SSF103481">
    <property type="entry name" value="Multidrug resistance efflux transporter EmrE"/>
    <property type="match status" value="1"/>
</dbReference>
<evidence type="ECO:0000256" key="4">
    <source>
        <dbReference type="ARBA" id="ARBA00022692"/>
    </source>
</evidence>
<evidence type="ECO:0000313" key="12">
    <source>
        <dbReference type="Proteomes" id="UP000095042"/>
    </source>
</evidence>
<evidence type="ECO:0000256" key="6">
    <source>
        <dbReference type="ARBA" id="ARBA00023136"/>
    </source>
</evidence>
<dbReference type="OrthoDB" id="9808638at2"/>
<dbReference type="Proteomes" id="UP000095042">
    <property type="component" value="Unassembled WGS sequence"/>
</dbReference>
<dbReference type="FunFam" id="1.10.3730.20:FF:000001">
    <property type="entry name" value="Quaternary ammonium compound resistance transporter SugE"/>
    <property type="match status" value="1"/>
</dbReference>
<evidence type="ECO:0000256" key="5">
    <source>
        <dbReference type="ARBA" id="ARBA00022989"/>
    </source>
</evidence>
<dbReference type="Gene3D" id="1.10.3730.20">
    <property type="match status" value="1"/>
</dbReference>
<dbReference type="EMBL" id="LPWD01000265">
    <property type="protein sequence ID" value="ODS02633.1"/>
    <property type="molecule type" value="Genomic_DNA"/>
</dbReference>
<evidence type="ECO:0000256" key="3">
    <source>
        <dbReference type="ARBA" id="ARBA00022475"/>
    </source>
</evidence>
<evidence type="ECO:0000256" key="1">
    <source>
        <dbReference type="ARBA" id="ARBA00004651"/>
    </source>
</evidence>
<evidence type="ECO:0000256" key="8">
    <source>
        <dbReference type="ARBA" id="ARBA00039168"/>
    </source>
</evidence>
<dbReference type="GO" id="GO:0022857">
    <property type="term" value="F:transmembrane transporter activity"/>
    <property type="evidence" value="ECO:0007669"/>
    <property type="project" value="InterPro"/>
</dbReference>
<keyword evidence="5 10" id="KW-1133">Transmembrane helix</keyword>
<accession>A0A1E3W9Z8</accession>
<feature type="transmembrane region" description="Helical" evidence="10">
    <location>
        <begin position="27"/>
        <end position="46"/>
    </location>
</feature>
<organism evidence="11 12">
    <name type="scientific">Methyloceanibacter marginalis</name>
    <dbReference type="NCBI Taxonomy" id="1774971"/>
    <lineage>
        <taxon>Bacteria</taxon>
        <taxon>Pseudomonadati</taxon>
        <taxon>Pseudomonadota</taxon>
        <taxon>Alphaproteobacteria</taxon>
        <taxon>Hyphomicrobiales</taxon>
        <taxon>Hyphomicrobiaceae</taxon>
        <taxon>Methyloceanibacter</taxon>
    </lineage>
</organism>
<evidence type="ECO:0000256" key="7">
    <source>
        <dbReference type="ARBA" id="ARBA00038151"/>
    </source>
</evidence>
<feature type="transmembrane region" description="Helical" evidence="10">
    <location>
        <begin position="84"/>
        <end position="103"/>
    </location>
</feature>
<dbReference type="InterPro" id="IPR037185">
    <property type="entry name" value="EmrE-like"/>
</dbReference>
<dbReference type="AlphaFoldDB" id="A0A1E3W9Z8"/>
<reference evidence="11 12" key="1">
    <citation type="journal article" date="2016" name="Environ. Microbiol.">
        <title>New Methyloceanibacter diversity from North Sea sediments includes methanotroph containing solely the soluble methane monooxygenase.</title>
        <authorList>
            <person name="Vekeman B."/>
            <person name="Kerckhof F.M."/>
            <person name="Cremers G."/>
            <person name="de Vos P."/>
            <person name="Vandamme P."/>
            <person name="Boon N."/>
            <person name="Op den Camp H.J."/>
            <person name="Heylen K."/>
        </authorList>
    </citation>
    <scope>NUCLEOTIDE SEQUENCE [LARGE SCALE GENOMIC DNA]</scope>
    <source>
        <strain evidence="11 12">R-67177</strain>
    </source>
</reference>
<dbReference type="GO" id="GO:0005886">
    <property type="term" value="C:plasma membrane"/>
    <property type="evidence" value="ECO:0007669"/>
    <property type="project" value="UniProtKB-SubCell"/>
</dbReference>
<keyword evidence="12" id="KW-1185">Reference proteome</keyword>
<dbReference type="Pfam" id="PF00893">
    <property type="entry name" value="Multi_Drug_Res"/>
    <property type="match status" value="1"/>
</dbReference>
<name>A0A1E3W9Z8_9HYPH</name>
<evidence type="ECO:0000256" key="10">
    <source>
        <dbReference type="SAM" id="Phobius"/>
    </source>
</evidence>
<keyword evidence="3" id="KW-1003">Cell membrane</keyword>
<evidence type="ECO:0000313" key="11">
    <source>
        <dbReference type="EMBL" id="ODS02633.1"/>
    </source>
</evidence>
<gene>
    <name evidence="11" type="ORF">AUC71_14355</name>
</gene>
<dbReference type="PANTHER" id="PTHR30561">
    <property type="entry name" value="SMR FAMILY PROTON-DEPENDENT DRUG EFFLUX TRANSPORTER SUGE"/>
    <property type="match status" value="1"/>
</dbReference>
<sequence>MSWAYLLLAGLFEIGFASTLKLTEGFTKLWPTLIFAACILLGFLFLEKSLKEIPLGTAYAIWTGIGVAGTAIVGILVYKEPATALRLFFIVTLIGSIIGLKYATPTQ</sequence>
<dbReference type="InterPro" id="IPR000390">
    <property type="entry name" value="Small_drug/metabolite_transptr"/>
</dbReference>
<evidence type="ECO:0000256" key="2">
    <source>
        <dbReference type="ARBA" id="ARBA00022448"/>
    </source>
</evidence>